<accession>K7YZ59</accession>
<organism evidence="3 4">
    <name type="scientific">Bdellovibrio bacteriovorus str. Tiberius</name>
    <dbReference type="NCBI Taxonomy" id="1069642"/>
    <lineage>
        <taxon>Bacteria</taxon>
        <taxon>Pseudomonadati</taxon>
        <taxon>Bdellovibrionota</taxon>
        <taxon>Bdellovibrionia</taxon>
        <taxon>Bdellovibrionales</taxon>
        <taxon>Pseudobdellovibrionaceae</taxon>
        <taxon>Bdellovibrio</taxon>
    </lineage>
</organism>
<feature type="region of interest" description="Disordered" evidence="1">
    <location>
        <begin position="176"/>
        <end position="197"/>
    </location>
</feature>
<evidence type="ECO:0000313" key="4">
    <source>
        <dbReference type="Proteomes" id="UP000010074"/>
    </source>
</evidence>
<dbReference type="AlphaFoldDB" id="K7YZ59"/>
<gene>
    <name evidence="3" type="ORF">Bdt_3353</name>
</gene>
<feature type="chain" id="PRO_5003915806" evidence="2">
    <location>
        <begin position="18"/>
        <end position="197"/>
    </location>
</feature>
<feature type="signal peptide" evidence="2">
    <location>
        <begin position="1"/>
        <end position="17"/>
    </location>
</feature>
<dbReference type="RefSeq" id="WP_015092437.1">
    <property type="nucleotide sequence ID" value="NC_019567.1"/>
</dbReference>
<proteinExistence type="predicted"/>
<sequence>MRNLLGLLILLPMSALAAPYPATSSSALTNPEKGLYFLHKGFTLKTEGTSWVPVATSEQSLLDTVRFAAKDNGKGVLSIRTDKVAKTASLELYTRKWMRDYPNYGFEVISAKNFELNGSPALVVDMLSRSKNKQIRQVILKNQDRVAIMTCLDDKASFSKSLQSCNQIMKSFSWNEEEKKPVAAPAAPAPTTPTTKQ</sequence>
<dbReference type="Proteomes" id="UP000010074">
    <property type="component" value="Chromosome"/>
</dbReference>
<evidence type="ECO:0000256" key="1">
    <source>
        <dbReference type="SAM" id="MobiDB-lite"/>
    </source>
</evidence>
<dbReference type="Gene3D" id="3.40.1000.10">
    <property type="entry name" value="Mog1/PsbP, alpha/beta/alpha sandwich"/>
    <property type="match status" value="1"/>
</dbReference>
<protein>
    <submittedName>
        <fullName evidence="3">Uncharacterized protein</fullName>
    </submittedName>
</protein>
<keyword evidence="2" id="KW-0732">Signal</keyword>
<dbReference type="HOGENOM" id="CLU_1381749_0_0_7"/>
<evidence type="ECO:0000256" key="2">
    <source>
        <dbReference type="SAM" id="SignalP"/>
    </source>
</evidence>
<reference evidence="3 4" key="1">
    <citation type="journal article" date="2012" name="BMC Genomics">
        <title>Genome analysis of a simultaneously predatory and prey-independent, novel Bdellovibrio bacteriovorus from the River Tiber, supports in silico predictions of both ancient and recent lateral gene transfer from diverse bacteria.</title>
        <authorList>
            <person name="Hobley L."/>
            <person name="Lerner T.R."/>
            <person name="Williams L.E."/>
            <person name="Lambert C."/>
            <person name="Till R."/>
            <person name="Milner D.S."/>
            <person name="Basford S.M."/>
            <person name="Capeness M.J."/>
            <person name="Fenton A.K."/>
            <person name="Atterbury R.J."/>
            <person name="Harris M.A."/>
            <person name="Sockett R.E."/>
        </authorList>
    </citation>
    <scope>NUCLEOTIDE SEQUENCE [LARGE SCALE GENOMIC DNA]</scope>
    <source>
        <strain evidence="3 4">Tiberius</strain>
    </source>
</reference>
<dbReference type="STRING" id="1069642.Bdt_3353"/>
<dbReference type="KEGG" id="bbat:Bdt_3353"/>
<dbReference type="EMBL" id="CP002930">
    <property type="protein sequence ID" value="AFY03028.1"/>
    <property type="molecule type" value="Genomic_DNA"/>
</dbReference>
<evidence type="ECO:0000313" key="3">
    <source>
        <dbReference type="EMBL" id="AFY03028.1"/>
    </source>
</evidence>
<name>K7YZ59_BDEBC</name>
<dbReference type="PATRIC" id="fig|1069642.3.peg.3320"/>